<reference evidence="4" key="1">
    <citation type="journal article" date="2017" name="Nat. Commun.">
        <title>The asparagus genome sheds light on the origin and evolution of a young Y chromosome.</title>
        <authorList>
            <person name="Harkess A."/>
            <person name="Zhou J."/>
            <person name="Xu C."/>
            <person name="Bowers J.E."/>
            <person name="Van der Hulst R."/>
            <person name="Ayyampalayam S."/>
            <person name="Mercati F."/>
            <person name="Riccardi P."/>
            <person name="McKain M.R."/>
            <person name="Kakrana A."/>
            <person name="Tang H."/>
            <person name="Ray J."/>
            <person name="Groenendijk J."/>
            <person name="Arikit S."/>
            <person name="Mathioni S.M."/>
            <person name="Nakano M."/>
            <person name="Shan H."/>
            <person name="Telgmann-Rauber A."/>
            <person name="Kanno A."/>
            <person name="Yue Z."/>
            <person name="Chen H."/>
            <person name="Li W."/>
            <person name="Chen Y."/>
            <person name="Xu X."/>
            <person name="Zhang Y."/>
            <person name="Luo S."/>
            <person name="Chen H."/>
            <person name="Gao J."/>
            <person name="Mao Z."/>
            <person name="Pires J.C."/>
            <person name="Luo M."/>
            <person name="Kudrna D."/>
            <person name="Wing R.A."/>
            <person name="Meyers B.C."/>
            <person name="Yi K."/>
            <person name="Kong H."/>
            <person name="Lavrijsen P."/>
            <person name="Sunseri F."/>
            <person name="Falavigna A."/>
            <person name="Ye Y."/>
            <person name="Leebens-Mack J.H."/>
            <person name="Chen G."/>
        </authorList>
    </citation>
    <scope>NUCLEOTIDE SEQUENCE [LARGE SCALE GENOMIC DNA]</scope>
    <source>
        <strain evidence="4">cv. DH0086</strain>
    </source>
</reference>
<evidence type="ECO:0000256" key="2">
    <source>
        <dbReference type="SAM" id="Phobius"/>
    </source>
</evidence>
<dbReference type="Proteomes" id="UP000243459">
    <property type="component" value="Chromosome 6"/>
</dbReference>
<evidence type="ECO:0000256" key="1">
    <source>
        <dbReference type="SAM" id="MobiDB-lite"/>
    </source>
</evidence>
<accession>A0A5P1ELP3</accession>
<keyword evidence="4" id="KW-1185">Reference proteome</keyword>
<dbReference type="EMBL" id="CM007386">
    <property type="protein sequence ID" value="ONK66836.1"/>
    <property type="molecule type" value="Genomic_DNA"/>
</dbReference>
<protein>
    <submittedName>
        <fullName evidence="3">Uncharacterized protein</fullName>
    </submittedName>
</protein>
<evidence type="ECO:0000313" key="3">
    <source>
        <dbReference type="EMBL" id="ONK66836.1"/>
    </source>
</evidence>
<proteinExistence type="predicted"/>
<dbReference type="AlphaFoldDB" id="A0A5P1ELP3"/>
<feature type="transmembrane region" description="Helical" evidence="2">
    <location>
        <begin position="143"/>
        <end position="168"/>
    </location>
</feature>
<keyword evidence="2" id="KW-0472">Membrane</keyword>
<keyword evidence="2" id="KW-0812">Transmembrane</keyword>
<keyword evidence="2" id="KW-1133">Transmembrane helix</keyword>
<organism evidence="3 4">
    <name type="scientific">Asparagus officinalis</name>
    <name type="common">Garden asparagus</name>
    <dbReference type="NCBI Taxonomy" id="4686"/>
    <lineage>
        <taxon>Eukaryota</taxon>
        <taxon>Viridiplantae</taxon>
        <taxon>Streptophyta</taxon>
        <taxon>Embryophyta</taxon>
        <taxon>Tracheophyta</taxon>
        <taxon>Spermatophyta</taxon>
        <taxon>Magnoliopsida</taxon>
        <taxon>Liliopsida</taxon>
        <taxon>Asparagales</taxon>
        <taxon>Asparagaceae</taxon>
        <taxon>Asparagoideae</taxon>
        <taxon>Asparagus</taxon>
    </lineage>
</organism>
<gene>
    <name evidence="3" type="ORF">A4U43_C06F12510</name>
</gene>
<evidence type="ECO:0000313" key="4">
    <source>
        <dbReference type="Proteomes" id="UP000243459"/>
    </source>
</evidence>
<sequence length="169" mass="18519">MHAQTVQKIPGIENPPQDMLNSPLPGKHDVLRNATTISDKGETLVTSDKGEALADKHAQEMLRNATPILISDKGETMVISDKGKALSNKHAQDKSIRSGCEFMTGLSKKNNRVDDVSLCEVFSAHEAMTFAYKVGFRNIALELALLLWLLLSTMQVTIILILVLYASIS</sequence>
<feature type="region of interest" description="Disordered" evidence="1">
    <location>
        <begin position="1"/>
        <end position="23"/>
    </location>
</feature>
<name>A0A5P1ELP3_ASPOF</name>
<dbReference type="Gramene" id="ONK66836">
    <property type="protein sequence ID" value="ONK66836"/>
    <property type="gene ID" value="A4U43_C06F12510"/>
</dbReference>